<feature type="chain" id="PRO_5032848379" description="Phospholipase/lecithinase/hemolysin" evidence="1">
    <location>
        <begin position="29"/>
        <end position="327"/>
    </location>
</feature>
<comment type="caution">
    <text evidence="2">The sequence shown here is derived from an EMBL/GenBank/DDBJ whole genome shotgun (WGS) entry which is preliminary data.</text>
</comment>
<evidence type="ECO:0008006" key="4">
    <source>
        <dbReference type="Google" id="ProtNLM"/>
    </source>
</evidence>
<dbReference type="PROSITE" id="PS51257">
    <property type="entry name" value="PROKAR_LIPOPROTEIN"/>
    <property type="match status" value="1"/>
</dbReference>
<accession>A0A848F4K6</accession>
<proteinExistence type="predicted"/>
<protein>
    <recommendedName>
        <fullName evidence="4">Phospholipase/lecithinase/hemolysin</fullName>
    </recommendedName>
</protein>
<dbReference type="AlphaFoldDB" id="A0A848F4K6"/>
<dbReference type="EMBL" id="JABBFW010000001">
    <property type="protein sequence ID" value="NML13655.1"/>
    <property type="molecule type" value="Genomic_DNA"/>
</dbReference>
<organism evidence="2 3">
    <name type="scientific">Azohydromonas caseinilytica</name>
    <dbReference type="NCBI Taxonomy" id="2728836"/>
    <lineage>
        <taxon>Bacteria</taxon>
        <taxon>Pseudomonadati</taxon>
        <taxon>Pseudomonadota</taxon>
        <taxon>Betaproteobacteria</taxon>
        <taxon>Burkholderiales</taxon>
        <taxon>Sphaerotilaceae</taxon>
        <taxon>Azohydromonas</taxon>
    </lineage>
</organism>
<feature type="signal peptide" evidence="1">
    <location>
        <begin position="1"/>
        <end position="28"/>
    </location>
</feature>
<keyword evidence="3" id="KW-1185">Reference proteome</keyword>
<evidence type="ECO:0000313" key="2">
    <source>
        <dbReference type="EMBL" id="NML13655.1"/>
    </source>
</evidence>
<evidence type="ECO:0000256" key="1">
    <source>
        <dbReference type="SAM" id="SignalP"/>
    </source>
</evidence>
<dbReference type="Proteomes" id="UP000574067">
    <property type="component" value="Unassembled WGS sequence"/>
</dbReference>
<name>A0A848F4K6_9BURK</name>
<dbReference type="InterPro" id="IPR036514">
    <property type="entry name" value="SGNH_hydro_sf"/>
</dbReference>
<dbReference type="RefSeq" id="WP_169158566.1">
    <property type="nucleotide sequence ID" value="NZ_JABBFW010000001.1"/>
</dbReference>
<keyword evidence="1" id="KW-0732">Signal</keyword>
<reference evidence="2 3" key="1">
    <citation type="submission" date="2020-04" db="EMBL/GenBank/DDBJ databases">
        <title>Azohydromonas sp. isolated from soil.</title>
        <authorList>
            <person name="Dahal R.H."/>
        </authorList>
    </citation>
    <scope>NUCLEOTIDE SEQUENCE [LARGE SCALE GENOMIC DNA]</scope>
    <source>
        <strain evidence="2 3">G-1-1-14</strain>
    </source>
</reference>
<sequence length="327" mass="34243">MSLNRLFPRRVRRAALALCAAAVLGACGGGDRAEPFEPQRIVAFGDELSLLDSSGRRYGVNELDAAGNPVCGTYPLWTQQLASHFGMSFAECPGTGAGKAVSRAAYGAKVADVQAQVSRFLSGDAPVEKDLVTILVGTYDVLEVYQGWKAGAVDEAAAVGLIKARAEVLAAQVNRLVKAGPAVLIATVPYMGASPYAVSEGGDAPRRLQVLTTAFNDALQSGGTGEGASKGLAFYGLTGKDYGLIQVGTSWIKAIAESNDAGTRERNATPVCQQSGTELLQCTTGTLNANANVNDWVWADPTRPGYQFQYQLGQRAISMAGESGLPF</sequence>
<evidence type="ECO:0000313" key="3">
    <source>
        <dbReference type="Proteomes" id="UP000574067"/>
    </source>
</evidence>
<dbReference type="SUPFAM" id="SSF52266">
    <property type="entry name" value="SGNH hydrolase"/>
    <property type="match status" value="1"/>
</dbReference>
<dbReference type="Gene3D" id="3.40.50.1110">
    <property type="entry name" value="SGNH hydrolase"/>
    <property type="match status" value="1"/>
</dbReference>
<dbReference type="GO" id="GO:0016788">
    <property type="term" value="F:hydrolase activity, acting on ester bonds"/>
    <property type="evidence" value="ECO:0007669"/>
    <property type="project" value="UniProtKB-ARBA"/>
</dbReference>
<gene>
    <name evidence="2" type="ORF">HHL10_01490</name>
</gene>